<evidence type="ECO:0000313" key="5">
    <source>
        <dbReference type="Proteomes" id="UP000309848"/>
    </source>
</evidence>
<reference evidence="4 5" key="1">
    <citation type="submission" date="2019-04" db="EMBL/GenBank/DDBJ databases">
        <title>Sphingomonas psychrotolerans sp. nov., isolated from soil in the Tianshan Mountains, Xinjiang, China.</title>
        <authorList>
            <person name="Luo Y."/>
            <person name="Sheng H."/>
        </authorList>
    </citation>
    <scope>NUCLEOTIDE SEQUENCE [LARGE SCALE GENOMIC DNA]</scope>
    <source>
        <strain evidence="4 5">KIS18-15</strain>
    </source>
</reference>
<dbReference type="Gene3D" id="2.40.50.1020">
    <property type="entry name" value="LytTr DNA-binding domain"/>
    <property type="match status" value="1"/>
</dbReference>
<dbReference type="PROSITE" id="PS50930">
    <property type="entry name" value="HTH_LYTTR"/>
    <property type="match status" value="1"/>
</dbReference>
<evidence type="ECO:0000256" key="1">
    <source>
        <dbReference type="SAM" id="MobiDB-lite"/>
    </source>
</evidence>
<name>A0A4S1WF14_9SPHN</name>
<dbReference type="InterPro" id="IPR007492">
    <property type="entry name" value="LytTR_DNA-bd_dom"/>
</dbReference>
<evidence type="ECO:0000259" key="3">
    <source>
        <dbReference type="PROSITE" id="PS50930"/>
    </source>
</evidence>
<dbReference type="SMART" id="SM00850">
    <property type="entry name" value="LytTR"/>
    <property type="match status" value="1"/>
</dbReference>
<sequence length="329" mass="36299">MVEDQQRERPDPQPVHPVMPFHCATSRWSMRNRLARRDRARYRDGRSGGRAGMGEDGAGTNGGEGGTSGEDLRRRRILWLALGLAAFLVVQSIANVESTVEDMAKLGVIESRTHVWTWQLTSVVVWLALMPLLGWLVARVRPPRFSWPVTILLHALATVPVSLVHVVAMVALRKLAYAAGGEGYDFGPWPMTLLYEYRKDVASYLLAVLFLAFAQWLLARPAPAAAPQRDMLLVADGSVTHHVPPDTIESASAAGNYVEIVWSGRALLHRATLAALAERLGPDFVRIHRGRIVRRAAVRSIETDKSGDFTVTLESGATLRGSRRYRGGL</sequence>
<accession>A0A4S1WF14</accession>
<dbReference type="InterPro" id="IPR036259">
    <property type="entry name" value="MFS_trans_sf"/>
</dbReference>
<dbReference type="AlphaFoldDB" id="A0A4S1WF14"/>
<feature type="domain" description="HTH LytTR-type" evidence="3">
    <location>
        <begin position="232"/>
        <end position="329"/>
    </location>
</feature>
<dbReference type="Pfam" id="PF04397">
    <property type="entry name" value="LytTR"/>
    <property type="match status" value="1"/>
</dbReference>
<feature type="transmembrane region" description="Helical" evidence="2">
    <location>
        <begin position="149"/>
        <end position="172"/>
    </location>
</feature>
<dbReference type="OrthoDB" id="9781059at2"/>
<dbReference type="GO" id="GO:0003677">
    <property type="term" value="F:DNA binding"/>
    <property type="evidence" value="ECO:0007669"/>
    <property type="project" value="InterPro"/>
</dbReference>
<protein>
    <submittedName>
        <fullName evidence="4">LytTR family transcriptional regulator</fullName>
    </submittedName>
</protein>
<dbReference type="GO" id="GO:0000156">
    <property type="term" value="F:phosphorelay response regulator activity"/>
    <property type="evidence" value="ECO:0007669"/>
    <property type="project" value="InterPro"/>
</dbReference>
<dbReference type="InterPro" id="IPR046947">
    <property type="entry name" value="LytR-like"/>
</dbReference>
<feature type="compositionally biased region" description="Basic and acidic residues" evidence="1">
    <location>
        <begin position="1"/>
        <end position="11"/>
    </location>
</feature>
<feature type="region of interest" description="Disordered" evidence="1">
    <location>
        <begin position="1"/>
        <end position="20"/>
    </location>
</feature>
<keyword evidence="2" id="KW-0472">Membrane</keyword>
<organism evidence="4 5">
    <name type="scientific">Sphingomonas naasensis</name>
    <dbReference type="NCBI Taxonomy" id="1344951"/>
    <lineage>
        <taxon>Bacteria</taxon>
        <taxon>Pseudomonadati</taxon>
        <taxon>Pseudomonadota</taxon>
        <taxon>Alphaproteobacteria</taxon>
        <taxon>Sphingomonadales</taxon>
        <taxon>Sphingomonadaceae</taxon>
        <taxon>Sphingomonas</taxon>
    </lineage>
</organism>
<proteinExistence type="predicted"/>
<dbReference type="EMBL" id="SRXU01000007">
    <property type="protein sequence ID" value="TGX40100.1"/>
    <property type="molecule type" value="Genomic_DNA"/>
</dbReference>
<feature type="transmembrane region" description="Helical" evidence="2">
    <location>
        <begin position="116"/>
        <end position="137"/>
    </location>
</feature>
<dbReference type="PANTHER" id="PTHR37299:SF1">
    <property type="entry name" value="STAGE 0 SPORULATION PROTEIN A HOMOLOG"/>
    <property type="match status" value="1"/>
</dbReference>
<feature type="region of interest" description="Disordered" evidence="1">
    <location>
        <begin position="39"/>
        <end position="70"/>
    </location>
</feature>
<evidence type="ECO:0000256" key="2">
    <source>
        <dbReference type="SAM" id="Phobius"/>
    </source>
</evidence>
<keyword evidence="5" id="KW-1185">Reference proteome</keyword>
<keyword evidence="2" id="KW-1133">Transmembrane helix</keyword>
<dbReference type="Proteomes" id="UP000309848">
    <property type="component" value="Unassembled WGS sequence"/>
</dbReference>
<keyword evidence="2" id="KW-0812">Transmembrane</keyword>
<feature type="compositionally biased region" description="Gly residues" evidence="1">
    <location>
        <begin position="48"/>
        <end position="68"/>
    </location>
</feature>
<evidence type="ECO:0000313" key="4">
    <source>
        <dbReference type="EMBL" id="TGX40100.1"/>
    </source>
</evidence>
<dbReference type="SUPFAM" id="SSF103473">
    <property type="entry name" value="MFS general substrate transporter"/>
    <property type="match status" value="1"/>
</dbReference>
<feature type="transmembrane region" description="Helical" evidence="2">
    <location>
        <begin position="201"/>
        <end position="219"/>
    </location>
</feature>
<gene>
    <name evidence="4" type="ORF">E5A74_16150</name>
</gene>
<feature type="transmembrane region" description="Helical" evidence="2">
    <location>
        <begin position="77"/>
        <end position="96"/>
    </location>
</feature>
<dbReference type="PANTHER" id="PTHR37299">
    <property type="entry name" value="TRANSCRIPTIONAL REGULATOR-RELATED"/>
    <property type="match status" value="1"/>
</dbReference>
<comment type="caution">
    <text evidence="4">The sequence shown here is derived from an EMBL/GenBank/DDBJ whole genome shotgun (WGS) entry which is preliminary data.</text>
</comment>